<dbReference type="AlphaFoldDB" id="A0A835LID9"/>
<feature type="domain" description="Agenet" evidence="4">
    <location>
        <begin position="336"/>
        <end position="392"/>
    </location>
</feature>
<keyword evidence="2" id="KW-0341">Growth regulation</keyword>
<dbReference type="PANTHER" id="PTHR31917">
    <property type="entry name" value="AGENET DOMAIN-CONTAINING PROTEIN-RELATED"/>
    <property type="match status" value="1"/>
</dbReference>
<dbReference type="Pfam" id="PF05641">
    <property type="entry name" value="Agenet"/>
    <property type="match status" value="2"/>
</dbReference>
<feature type="region of interest" description="Disordered" evidence="3">
    <location>
        <begin position="214"/>
        <end position="241"/>
    </location>
</feature>
<sequence>MEEAGFKEMQQVELRGENEGYKDTWYTGKIIKFPNRKAKTWIFVEYDKLLASDEHGTRKRHRKFVKPCSIRPLPVKMPNEVVYECYQQVDAFYNNGWKKGLILKVHDKLPRRYTVYFPLSKEQVAFGAEMLRVPVDWVDGEWVKPQSQMKESNKKNAEDAKTCPQIHQTDVLFQMKMRRKGGSSVSYFGNQNKQMVITPSSATPSPQMILPVLQPLQPPQSEAEKKKKNKNGENMEDNQTSEQRFFEEGNSALSSSALKRKATEPRFINGMQVEVSLPDKHCCGAWFPATIIKKTKSDSVFIQYNSLRLSVAAGLLRDIVHPKHIRPSPPENFRGIPFYVADKVDVFFYFGWWSGVITEVLPCNKYTVQFQHQSNRRTFNQNELRCHIEWISEESVQQLRDIGMQCNQGDVRQADQAHMCRTSLSTDIAARNWKILHTTPTSNADLASPCKKFNKGEVTVRTMPQAGIHFSSDTPNPAREDLRRKEDTSHNLTDIITSPSNRCSGHHTLNFCQEKLRSHFDCDRSGAQTTVADSRFSSLSKIRGEPCDLSRSQLQHLQNNLTFHSSAHSINSVAGNEINHPKEETVGHSKQNVSEGSAGVMSLLEVLRLGSTECGRSKETALVLEETLSNVEDVPPLSMWIEGSHSPAMIGKNNRLTSSSMAVTLREESVAGNQFEEPLYVDKCSMSLEVAKLTGDHCDMDVEDGGNEIVMELNHNSDEQTLNNENMPFTKSYPVWKDVESMEVFRSIRQKPHFRPLSSRSEYFREGDAVGLMLNFANVVEKIRGAQLNDPKSALESKLEALKYFEDFGFNVQPIRARLEELLRVQDSQLQLAGISKQLEWQITENH</sequence>
<dbReference type="EMBL" id="JADFTS010000008">
    <property type="protein sequence ID" value="KAF9592809.1"/>
    <property type="molecule type" value="Genomic_DNA"/>
</dbReference>
<evidence type="ECO:0000313" key="6">
    <source>
        <dbReference type="Proteomes" id="UP000631114"/>
    </source>
</evidence>
<feature type="domain" description="Agenet" evidence="4">
    <location>
        <begin position="81"/>
        <end position="139"/>
    </location>
</feature>
<reference evidence="5 6" key="1">
    <citation type="submission" date="2020-10" db="EMBL/GenBank/DDBJ databases">
        <title>The Coptis chinensis genome and diversification of protoberbering-type alkaloids.</title>
        <authorList>
            <person name="Wang B."/>
            <person name="Shu S."/>
            <person name="Song C."/>
            <person name="Liu Y."/>
        </authorList>
    </citation>
    <scope>NUCLEOTIDE SEQUENCE [LARGE SCALE GENOMIC DNA]</scope>
    <source>
        <strain evidence="5">HL-2020</strain>
        <tissue evidence="5">Leaf</tissue>
    </source>
</reference>
<evidence type="ECO:0000256" key="1">
    <source>
        <dbReference type="ARBA" id="ARBA00022448"/>
    </source>
</evidence>
<name>A0A835LID9_9MAGN</name>
<dbReference type="Proteomes" id="UP000631114">
    <property type="component" value="Unassembled WGS sequence"/>
</dbReference>
<feature type="region of interest" description="Disordered" evidence="3">
    <location>
        <begin position="467"/>
        <end position="486"/>
    </location>
</feature>
<dbReference type="OrthoDB" id="1154930at2759"/>
<dbReference type="InterPro" id="IPR014002">
    <property type="entry name" value="Agenet_dom_plant"/>
</dbReference>
<dbReference type="SMART" id="SM00743">
    <property type="entry name" value="Agenet"/>
    <property type="match status" value="4"/>
</dbReference>
<gene>
    <name evidence="5" type="ORF">IFM89_017428</name>
</gene>
<protein>
    <recommendedName>
        <fullName evidence="4">Agenet domain-containing protein</fullName>
    </recommendedName>
</protein>
<organism evidence="5 6">
    <name type="scientific">Coptis chinensis</name>
    <dbReference type="NCBI Taxonomy" id="261450"/>
    <lineage>
        <taxon>Eukaryota</taxon>
        <taxon>Viridiplantae</taxon>
        <taxon>Streptophyta</taxon>
        <taxon>Embryophyta</taxon>
        <taxon>Tracheophyta</taxon>
        <taxon>Spermatophyta</taxon>
        <taxon>Magnoliopsida</taxon>
        <taxon>Ranunculales</taxon>
        <taxon>Ranunculaceae</taxon>
        <taxon>Coptidoideae</taxon>
        <taxon>Coptis</taxon>
    </lineage>
</organism>
<proteinExistence type="predicted"/>
<dbReference type="PANTHER" id="PTHR31917:SF147">
    <property type="entry name" value="AGENET DOMAIN-CONTAINING PROTEIN"/>
    <property type="match status" value="1"/>
</dbReference>
<evidence type="ECO:0000256" key="3">
    <source>
        <dbReference type="SAM" id="MobiDB-lite"/>
    </source>
</evidence>
<dbReference type="Pfam" id="PF05266">
    <property type="entry name" value="DUF724"/>
    <property type="match status" value="1"/>
</dbReference>
<dbReference type="InterPro" id="IPR008395">
    <property type="entry name" value="Agenet-like_dom"/>
</dbReference>
<feature type="domain" description="Agenet" evidence="4">
    <location>
        <begin position="265"/>
        <end position="333"/>
    </location>
</feature>
<feature type="domain" description="Agenet" evidence="4">
    <location>
        <begin position="4"/>
        <end position="78"/>
    </location>
</feature>
<evidence type="ECO:0000313" key="5">
    <source>
        <dbReference type="EMBL" id="KAF9592809.1"/>
    </source>
</evidence>
<evidence type="ECO:0000256" key="2">
    <source>
        <dbReference type="ARBA" id="ARBA00022604"/>
    </source>
</evidence>
<keyword evidence="6" id="KW-1185">Reference proteome</keyword>
<evidence type="ECO:0000259" key="4">
    <source>
        <dbReference type="SMART" id="SM00743"/>
    </source>
</evidence>
<dbReference type="InterPro" id="IPR007930">
    <property type="entry name" value="DUF724"/>
</dbReference>
<accession>A0A835LID9</accession>
<comment type="caution">
    <text evidence="5">The sequence shown here is derived from an EMBL/GenBank/DDBJ whole genome shotgun (WGS) entry which is preliminary data.</text>
</comment>
<dbReference type="CDD" id="cd20406">
    <property type="entry name" value="Tudor_Agenet_AtDUF_rpt2_4"/>
    <property type="match status" value="1"/>
</dbReference>
<dbReference type="Gene3D" id="2.30.30.140">
    <property type="match status" value="1"/>
</dbReference>
<feature type="compositionally biased region" description="Basic and acidic residues" evidence="3">
    <location>
        <begin position="222"/>
        <end position="233"/>
    </location>
</feature>
<keyword evidence="1" id="KW-0813">Transport</keyword>